<keyword evidence="9" id="KW-1185">Reference proteome</keyword>
<feature type="domain" description="Fibronectin type III-like" evidence="7">
    <location>
        <begin position="715"/>
        <end position="784"/>
    </location>
</feature>
<dbReference type="Proteomes" id="UP000799118">
    <property type="component" value="Unassembled WGS sequence"/>
</dbReference>
<dbReference type="GO" id="GO:0008422">
    <property type="term" value="F:beta-glucosidase activity"/>
    <property type="evidence" value="ECO:0007669"/>
    <property type="project" value="UniProtKB-EC"/>
</dbReference>
<dbReference type="InterPro" id="IPR050288">
    <property type="entry name" value="Cellulose_deg_GH3"/>
</dbReference>
<dbReference type="PANTHER" id="PTHR42715:SF14">
    <property type="entry name" value="BETA-GLUCOSIDASE D-RELATED"/>
    <property type="match status" value="1"/>
</dbReference>
<dbReference type="GO" id="GO:0009251">
    <property type="term" value="P:glucan catabolic process"/>
    <property type="evidence" value="ECO:0007669"/>
    <property type="project" value="TreeGrafter"/>
</dbReference>
<dbReference type="Gene3D" id="2.60.40.10">
    <property type="entry name" value="Immunoglobulins"/>
    <property type="match status" value="1"/>
</dbReference>
<feature type="chain" id="PRO_5025588274" description="beta-glucosidase" evidence="6">
    <location>
        <begin position="24"/>
        <end position="796"/>
    </location>
</feature>
<evidence type="ECO:0000256" key="3">
    <source>
        <dbReference type="ARBA" id="ARBA00012744"/>
    </source>
</evidence>
<dbReference type="InterPro" id="IPR036962">
    <property type="entry name" value="Glyco_hydro_3_N_sf"/>
</dbReference>
<dbReference type="SMART" id="SM01217">
    <property type="entry name" value="Fn3_like"/>
    <property type="match status" value="1"/>
</dbReference>
<dbReference type="Pfam" id="PF00933">
    <property type="entry name" value="Glyco_hydro_3"/>
    <property type="match status" value="1"/>
</dbReference>
<evidence type="ECO:0000259" key="7">
    <source>
        <dbReference type="SMART" id="SM01217"/>
    </source>
</evidence>
<dbReference type="Gene3D" id="3.20.20.300">
    <property type="entry name" value="Glycoside hydrolase, family 3, N-terminal domain"/>
    <property type="match status" value="1"/>
</dbReference>
<reference evidence="8" key="1">
    <citation type="journal article" date="2019" name="Environ. Microbiol.">
        <title>Fungal ecological strategies reflected in gene transcription - a case study of two litter decomposers.</title>
        <authorList>
            <person name="Barbi F."/>
            <person name="Kohler A."/>
            <person name="Barry K."/>
            <person name="Baskaran P."/>
            <person name="Daum C."/>
            <person name="Fauchery L."/>
            <person name="Ihrmark K."/>
            <person name="Kuo A."/>
            <person name="LaButti K."/>
            <person name="Lipzen A."/>
            <person name="Morin E."/>
            <person name="Grigoriev I.V."/>
            <person name="Henrissat B."/>
            <person name="Lindahl B."/>
            <person name="Martin F."/>
        </authorList>
    </citation>
    <scope>NUCLEOTIDE SEQUENCE</scope>
    <source>
        <strain evidence="8">JB14</strain>
    </source>
</reference>
<dbReference type="SUPFAM" id="SSF52279">
    <property type="entry name" value="Beta-D-glucan exohydrolase, C-terminal domain"/>
    <property type="match status" value="1"/>
</dbReference>
<evidence type="ECO:0000256" key="2">
    <source>
        <dbReference type="ARBA" id="ARBA00005336"/>
    </source>
</evidence>
<dbReference type="EC" id="3.2.1.21" evidence="3"/>
<evidence type="ECO:0000256" key="1">
    <source>
        <dbReference type="ARBA" id="ARBA00000448"/>
    </source>
</evidence>
<dbReference type="AlphaFoldDB" id="A0A6A4HFW3"/>
<feature type="signal peptide" evidence="6">
    <location>
        <begin position="1"/>
        <end position="23"/>
    </location>
</feature>
<dbReference type="Pfam" id="PF14310">
    <property type="entry name" value="Fn3-like"/>
    <property type="match status" value="1"/>
</dbReference>
<dbReference type="InterPro" id="IPR017853">
    <property type="entry name" value="GH"/>
</dbReference>
<keyword evidence="6" id="KW-0732">Signal</keyword>
<evidence type="ECO:0000256" key="5">
    <source>
        <dbReference type="ARBA" id="ARBA00023295"/>
    </source>
</evidence>
<dbReference type="PROSITE" id="PS51257">
    <property type="entry name" value="PROKAR_LIPOPROTEIN"/>
    <property type="match status" value="1"/>
</dbReference>
<organism evidence="8 9">
    <name type="scientific">Gymnopus androsaceus JB14</name>
    <dbReference type="NCBI Taxonomy" id="1447944"/>
    <lineage>
        <taxon>Eukaryota</taxon>
        <taxon>Fungi</taxon>
        <taxon>Dikarya</taxon>
        <taxon>Basidiomycota</taxon>
        <taxon>Agaricomycotina</taxon>
        <taxon>Agaricomycetes</taxon>
        <taxon>Agaricomycetidae</taxon>
        <taxon>Agaricales</taxon>
        <taxon>Marasmiineae</taxon>
        <taxon>Omphalotaceae</taxon>
        <taxon>Gymnopus</taxon>
    </lineage>
</organism>
<name>A0A6A4HFW3_9AGAR</name>
<dbReference type="EMBL" id="ML769498">
    <property type="protein sequence ID" value="KAE9397359.1"/>
    <property type="molecule type" value="Genomic_DNA"/>
</dbReference>
<keyword evidence="5" id="KW-0326">Glycosidase</keyword>
<keyword evidence="4 8" id="KW-0378">Hydrolase</keyword>
<dbReference type="InterPro" id="IPR036881">
    <property type="entry name" value="Glyco_hydro_3_C_sf"/>
</dbReference>
<evidence type="ECO:0000256" key="6">
    <source>
        <dbReference type="SAM" id="SignalP"/>
    </source>
</evidence>
<accession>A0A6A4HFW3</accession>
<gene>
    <name evidence="8" type="ORF">BT96DRAFT_884023</name>
</gene>
<dbReference type="Gene3D" id="3.40.50.1700">
    <property type="entry name" value="Glycoside hydrolase family 3 C-terminal domain"/>
    <property type="match status" value="1"/>
</dbReference>
<dbReference type="InterPro" id="IPR026891">
    <property type="entry name" value="Fn3-like"/>
</dbReference>
<dbReference type="InterPro" id="IPR002772">
    <property type="entry name" value="Glyco_hydro_3_C"/>
</dbReference>
<dbReference type="PANTHER" id="PTHR42715">
    <property type="entry name" value="BETA-GLUCOSIDASE"/>
    <property type="match status" value="1"/>
</dbReference>
<dbReference type="Pfam" id="PF01915">
    <property type="entry name" value="Glyco_hydro_3_C"/>
    <property type="match status" value="1"/>
</dbReference>
<protein>
    <recommendedName>
        <fullName evidence="3">beta-glucosidase</fullName>
        <ecNumber evidence="3">3.2.1.21</ecNumber>
    </recommendedName>
</protein>
<evidence type="ECO:0000313" key="9">
    <source>
        <dbReference type="Proteomes" id="UP000799118"/>
    </source>
</evidence>
<dbReference type="InterPro" id="IPR001764">
    <property type="entry name" value="Glyco_hydro_3_N"/>
</dbReference>
<dbReference type="InterPro" id="IPR013783">
    <property type="entry name" value="Ig-like_fold"/>
</dbReference>
<dbReference type="OrthoDB" id="416222at2759"/>
<comment type="similarity">
    <text evidence="2">Belongs to the glycosyl hydrolase 3 family.</text>
</comment>
<dbReference type="SUPFAM" id="SSF51445">
    <property type="entry name" value="(Trans)glycosidases"/>
    <property type="match status" value="1"/>
</dbReference>
<evidence type="ECO:0000313" key="8">
    <source>
        <dbReference type="EMBL" id="KAE9397359.1"/>
    </source>
</evidence>
<dbReference type="PRINTS" id="PR00133">
    <property type="entry name" value="GLHYDRLASE3"/>
</dbReference>
<sequence length="796" mass="85857">MKVILAVPLVFTFFSQILSAACASSYNETALLSSGSINLGEWEVAYQKAVAFVSKLTNEVGAYQVLPECSAEFPSNYRKKIELITGSDITSQNFTALDFDDNVISPMLSFYVSEFSAGLAVAMTWDKDLVNRHYTAVGKEHYYAGAQVINGPMSQPLGRSPWGGRGVEGYGPDSYLNGITFGIATRAIGSAGIVVGGKHFILNEQETNREAIGGMDSDHLNLSFSDSYSVTLDDKALHETYLRPFSDSIKAGMGALMCSMNRLNETYACETATLLNKMLKSEMGFPGLVYADVSAQRTAFGSANSGLDYASGSTIWTSDAILAGISNSSLTQDRLDDMAVRSLIAWYHAGLDTADQPENTGFTGYRSKRLRANHKEIIRQVGAASLVLLKNDNNTLPLRDPLYVAIFGAHAGAPMAGPNLAFTVGGQPDTYQGHATTPGGSGGGATAYVVTPQHAFIEKAREDGTMLTWLLNDTYTSNLTLFDAWSIDSPNSNSSDSGSSYYGTGMTPGISNYASAAEYCVVFLNSLSGEGGDRSELRNADQDTLVNIVADNCNNTIVVLNSVGPRVMDAWIEHENVKSVLFGSLLGQESGYSIIDVLYGDVNPSARLPFTIPKNESQVSHFKVCDDEICSFSEGNYIDYKYFDQQGLEPRFEFGFGLSYTNFAYSSASITMQNGSLSSGYMTGALIVGGREDLWYDALTVSVNIKNVGTLAGSEVAQLYITFPDKADQPVRQLRGFDKVTLEAGSSGTARFTLQNRDLAYWDVGAQEWAIATGEYTLAVGASSRDIKTMVNLTVS</sequence>
<comment type="catalytic activity">
    <reaction evidence="1">
        <text>Hydrolysis of terminal, non-reducing beta-D-glucosyl residues with release of beta-D-glucose.</text>
        <dbReference type="EC" id="3.2.1.21"/>
    </reaction>
</comment>
<proteinExistence type="inferred from homology"/>
<evidence type="ECO:0000256" key="4">
    <source>
        <dbReference type="ARBA" id="ARBA00022801"/>
    </source>
</evidence>